<evidence type="ECO:0000313" key="12">
    <source>
        <dbReference type="Proteomes" id="UP000515928"/>
    </source>
</evidence>
<evidence type="ECO:0000256" key="5">
    <source>
        <dbReference type="ARBA" id="ARBA00023029"/>
    </source>
</evidence>
<organism evidence="11 12">
    <name type="scientific">Erysipelothrix inopinata</name>
    <dbReference type="NCBI Taxonomy" id="225084"/>
    <lineage>
        <taxon>Bacteria</taxon>
        <taxon>Bacillati</taxon>
        <taxon>Bacillota</taxon>
        <taxon>Erysipelotrichia</taxon>
        <taxon>Erysipelotrichales</taxon>
        <taxon>Erysipelotrichaceae</taxon>
        <taxon>Erysipelothrix</taxon>
    </lineage>
</organism>
<dbReference type="PANTHER" id="PTHR43493">
    <property type="entry name" value="DNA GYRASE/TOPOISOMERASE SUBUNIT A"/>
    <property type="match status" value="1"/>
</dbReference>
<protein>
    <recommendedName>
        <fullName evidence="3">DNA topoisomerase (ATP-hydrolyzing)</fullName>
        <ecNumber evidence="3">5.6.2.2</ecNumber>
    </recommendedName>
</protein>
<name>A0A7G9RXS5_9FIRM</name>
<dbReference type="InterPro" id="IPR005741">
    <property type="entry name" value="TopoIV_A_Gpos"/>
</dbReference>
<evidence type="ECO:0000256" key="6">
    <source>
        <dbReference type="ARBA" id="ARBA00023125"/>
    </source>
</evidence>
<comment type="catalytic activity">
    <reaction evidence="1 9">
        <text>ATP-dependent breakage, passage and rejoining of double-stranded DNA.</text>
        <dbReference type="EC" id="5.6.2.2"/>
    </reaction>
</comment>
<reference evidence="11 12" key="1">
    <citation type="submission" date="2020-08" db="EMBL/GenBank/DDBJ databases">
        <title>Genome sequence of Erysipelothrix inopinata DSM 15511T.</title>
        <authorList>
            <person name="Hyun D.-W."/>
            <person name="Bae J.-W."/>
        </authorList>
    </citation>
    <scope>NUCLEOTIDE SEQUENCE [LARGE SCALE GENOMIC DNA]</scope>
    <source>
        <strain evidence="11 12">DSM 15511</strain>
    </source>
</reference>
<dbReference type="Pfam" id="PF00521">
    <property type="entry name" value="DNA_topoisoIV"/>
    <property type="match status" value="1"/>
</dbReference>
<dbReference type="GO" id="GO:0009330">
    <property type="term" value="C:DNA topoisomerase type II (double strand cut, ATP-hydrolyzing) complex"/>
    <property type="evidence" value="ECO:0007669"/>
    <property type="project" value="TreeGrafter"/>
</dbReference>
<proteinExistence type="inferred from homology"/>
<dbReference type="InterPro" id="IPR013757">
    <property type="entry name" value="Topo_IIA_A_a_sf"/>
</dbReference>
<dbReference type="RefSeq" id="WP_187533529.1">
    <property type="nucleotide sequence ID" value="NZ_CBCSHU010000004.1"/>
</dbReference>
<dbReference type="EMBL" id="CP060715">
    <property type="protein sequence ID" value="QNN60400.1"/>
    <property type="molecule type" value="Genomic_DNA"/>
</dbReference>
<evidence type="ECO:0000256" key="3">
    <source>
        <dbReference type="ARBA" id="ARBA00012895"/>
    </source>
</evidence>
<dbReference type="AlphaFoldDB" id="A0A7G9RXS5"/>
<dbReference type="NCBIfam" id="TIGR01061">
    <property type="entry name" value="parC_Gpos"/>
    <property type="match status" value="1"/>
</dbReference>
<feature type="domain" description="Topo IIA-type catalytic" evidence="10">
    <location>
        <begin position="32"/>
        <end position="498"/>
    </location>
</feature>
<evidence type="ECO:0000259" key="10">
    <source>
        <dbReference type="PROSITE" id="PS52040"/>
    </source>
</evidence>
<dbReference type="Gene3D" id="2.120.10.90">
    <property type="entry name" value="DNA gyrase/topoisomerase IV, subunit A, C-terminal"/>
    <property type="match status" value="1"/>
</dbReference>
<dbReference type="KEGG" id="eio:H9L01_08485"/>
<keyword evidence="7" id="KW-0472">Membrane</keyword>
<dbReference type="FunFam" id="1.10.268.10:FF:000001">
    <property type="entry name" value="DNA gyrase subunit A"/>
    <property type="match status" value="1"/>
</dbReference>
<dbReference type="PANTHER" id="PTHR43493:SF9">
    <property type="entry name" value="DNA TOPOISOMERASE 4 SUBUNIT A"/>
    <property type="match status" value="1"/>
</dbReference>
<evidence type="ECO:0000256" key="9">
    <source>
        <dbReference type="PROSITE-ProRule" id="PRU01384"/>
    </source>
</evidence>
<dbReference type="GO" id="GO:0003677">
    <property type="term" value="F:DNA binding"/>
    <property type="evidence" value="ECO:0007669"/>
    <property type="project" value="UniProtKB-UniRule"/>
</dbReference>
<dbReference type="Proteomes" id="UP000515928">
    <property type="component" value="Chromosome"/>
</dbReference>
<dbReference type="GO" id="GO:0005524">
    <property type="term" value="F:ATP binding"/>
    <property type="evidence" value="ECO:0007669"/>
    <property type="project" value="InterPro"/>
</dbReference>
<dbReference type="Gene3D" id="1.10.268.10">
    <property type="entry name" value="Topoisomerase, domain 3"/>
    <property type="match status" value="1"/>
</dbReference>
<keyword evidence="4" id="KW-1003">Cell membrane</keyword>
<dbReference type="CDD" id="cd00187">
    <property type="entry name" value="TOP4c"/>
    <property type="match status" value="1"/>
</dbReference>
<keyword evidence="12" id="KW-1185">Reference proteome</keyword>
<dbReference type="GO" id="GO:0005737">
    <property type="term" value="C:cytoplasm"/>
    <property type="evidence" value="ECO:0007669"/>
    <property type="project" value="TreeGrafter"/>
</dbReference>
<dbReference type="NCBIfam" id="NF004044">
    <property type="entry name" value="PRK05561.1"/>
    <property type="match status" value="1"/>
</dbReference>
<accession>A0A7G9RXS5</accession>
<comment type="similarity">
    <text evidence="2">Belongs to the type II topoisomerase GyrA/ParC subunit family.</text>
</comment>
<gene>
    <name evidence="11" type="primary">parC</name>
    <name evidence="11" type="ORF">H9L01_08485</name>
</gene>
<evidence type="ECO:0000256" key="1">
    <source>
        <dbReference type="ARBA" id="ARBA00000185"/>
    </source>
</evidence>
<sequence length="822" mass="92950">MSHDALIKLPIEDIVGERFGRYSKYIIQDRALPDVRDGLKPVQRRILYAMYNDRNHFDKPYRKSAKTVGLVIGNYHPHGDSSVYDAMVRMSQDWKYNKPLIDMQGNNGSVDDDPAAAMRYTEARLSHLSHRLLDNIDEDVVPFVLNFDDTDSEPSVLPARYPNLLINGATGIAAGYATNIPPFNITEVMDATIHRLYNPECSDDDILDIIQGPDFPTGAVVQGKEGIRDIITKGRGRVVVKARAEIVENKSLKQIVITELPYEVIKSNVVKKIDELRFTKANEGFGDVMDVRDESDRNGLRIVIDCKRDADAQSILNLFYKHTELQVYYNANMVAIVDRRPQVCSVMQVLDAYLEFRREVVLARSEYRKAQKEKRIHIIEGLMKATSILDEIIAVIRQSNNRADSRDNIMKEFGFTHEQASAIVDLQLYRLSSTDIFALRDEFAKLANEIEELNLVLTNNDMLNAMLVKEFNEIKKDFETPRRSSIEDEISDLEVDHLSLISNEQVMLTLSRDGYLKRTSLRSYGSSQKDILALKEDDVPIFVGEVETIDNLVFTTTKGRYGIILVHDIEEARWRDIGSHMNQYLKFDPDERVVSAFTLKTFKTHMVLVTTTASGMIKKTFIEDLEVKRTNKLYDVMKLAKGDTLVGAHIAHESDHLLMFTRNGQGIRIELDDVAPLGVKAKGIIGIKLKTGDTVSCSVTHHNESDVVIMSERGQFKRIKEGDLPINNRATQGNLVVKVVKSNPHYIEDVLVGGIQDDIMLYNDHFSTLAVKDVAIMSLDATFSTATTETDFVIVHQPVYVPVVAKPSVKSEPHDTPMKLDI</sequence>
<dbReference type="SMART" id="SM00434">
    <property type="entry name" value="TOP4c"/>
    <property type="match status" value="1"/>
</dbReference>
<dbReference type="InterPro" id="IPR050220">
    <property type="entry name" value="Type_II_DNA_Topoisomerases"/>
</dbReference>
<dbReference type="EC" id="5.6.2.2" evidence="3"/>
<dbReference type="GO" id="GO:0005694">
    <property type="term" value="C:chromosome"/>
    <property type="evidence" value="ECO:0007669"/>
    <property type="project" value="InterPro"/>
</dbReference>
<dbReference type="InterPro" id="IPR006691">
    <property type="entry name" value="GyrA/parC_rep"/>
</dbReference>
<dbReference type="Pfam" id="PF03989">
    <property type="entry name" value="DNA_gyraseA_C"/>
    <property type="match status" value="5"/>
</dbReference>
<dbReference type="FunFam" id="3.30.1360.40:FF:000002">
    <property type="entry name" value="DNA gyrase subunit A"/>
    <property type="match status" value="1"/>
</dbReference>
<dbReference type="PROSITE" id="PS52040">
    <property type="entry name" value="TOPO_IIA"/>
    <property type="match status" value="1"/>
</dbReference>
<evidence type="ECO:0000256" key="8">
    <source>
        <dbReference type="ARBA" id="ARBA00023235"/>
    </source>
</evidence>
<dbReference type="GO" id="GO:0006265">
    <property type="term" value="P:DNA topological change"/>
    <property type="evidence" value="ECO:0007669"/>
    <property type="project" value="UniProtKB-UniRule"/>
</dbReference>
<evidence type="ECO:0000313" key="11">
    <source>
        <dbReference type="EMBL" id="QNN60400.1"/>
    </source>
</evidence>
<evidence type="ECO:0000256" key="2">
    <source>
        <dbReference type="ARBA" id="ARBA00008263"/>
    </source>
</evidence>
<keyword evidence="6 9" id="KW-0238">DNA-binding</keyword>
<dbReference type="SUPFAM" id="SSF101904">
    <property type="entry name" value="GyrA/ParC C-terminal domain-like"/>
    <property type="match status" value="1"/>
</dbReference>
<dbReference type="InterPro" id="IPR013760">
    <property type="entry name" value="Topo_IIA-like_dom_sf"/>
</dbReference>
<evidence type="ECO:0000256" key="7">
    <source>
        <dbReference type="ARBA" id="ARBA00023136"/>
    </source>
</evidence>
<feature type="active site" description="O-(5'-phospho-DNA)-tyrosine intermediate" evidence="9">
    <location>
        <position position="120"/>
    </location>
</feature>
<keyword evidence="5 9" id="KW-0799">Topoisomerase</keyword>
<dbReference type="Gene3D" id="3.90.199.10">
    <property type="entry name" value="Topoisomerase II, domain 5"/>
    <property type="match status" value="1"/>
</dbReference>
<dbReference type="InterPro" id="IPR035516">
    <property type="entry name" value="Gyrase/topoIV_suA_C"/>
</dbReference>
<evidence type="ECO:0000256" key="4">
    <source>
        <dbReference type="ARBA" id="ARBA00022475"/>
    </source>
</evidence>
<keyword evidence="8 9" id="KW-0413">Isomerase</keyword>
<dbReference type="InterPro" id="IPR013758">
    <property type="entry name" value="Topo_IIA_A/C_ab"/>
</dbReference>
<dbReference type="GO" id="GO:0034335">
    <property type="term" value="F:DNA negative supercoiling activity"/>
    <property type="evidence" value="ECO:0007669"/>
    <property type="project" value="UniProtKB-ARBA"/>
</dbReference>
<dbReference type="InterPro" id="IPR002205">
    <property type="entry name" value="Topo_IIA_dom_A"/>
</dbReference>
<dbReference type="SUPFAM" id="SSF56719">
    <property type="entry name" value="Type II DNA topoisomerase"/>
    <property type="match status" value="1"/>
</dbReference>
<dbReference type="Gene3D" id="3.30.1360.40">
    <property type="match status" value="1"/>
</dbReference>